<gene>
    <name evidence="1" type="ORF">ILYODFUR_006047</name>
</gene>
<protein>
    <submittedName>
        <fullName evidence="1">Uncharacterized protein</fullName>
    </submittedName>
</protein>
<dbReference type="EMBL" id="JAHRIQ010000365">
    <property type="protein sequence ID" value="MEQ2220490.1"/>
    <property type="molecule type" value="Genomic_DNA"/>
</dbReference>
<accession>A0ABV0SJQ0</accession>
<reference evidence="1 2" key="1">
    <citation type="submission" date="2021-06" db="EMBL/GenBank/DDBJ databases">
        <authorList>
            <person name="Palmer J.M."/>
        </authorList>
    </citation>
    <scope>NUCLEOTIDE SEQUENCE [LARGE SCALE GENOMIC DNA]</scope>
    <source>
        <strain evidence="2">if_2019</strain>
        <tissue evidence="1">Muscle</tissue>
    </source>
</reference>
<evidence type="ECO:0000313" key="2">
    <source>
        <dbReference type="Proteomes" id="UP001482620"/>
    </source>
</evidence>
<evidence type="ECO:0000313" key="1">
    <source>
        <dbReference type="EMBL" id="MEQ2220490.1"/>
    </source>
</evidence>
<dbReference type="Proteomes" id="UP001482620">
    <property type="component" value="Unassembled WGS sequence"/>
</dbReference>
<sequence>MNLLTFLYHTNFQLSSSSNGLVEQKFACKLLSLQICASVRHAGNGNESLFSAGFIIPGDFRAAMSVELRMSNCAPKMDDSNSRESLYVCILFYTVTPSPDRTSLMLALL</sequence>
<proteinExistence type="predicted"/>
<comment type="caution">
    <text evidence="1">The sequence shown here is derived from an EMBL/GenBank/DDBJ whole genome shotgun (WGS) entry which is preliminary data.</text>
</comment>
<name>A0ABV0SJQ0_9TELE</name>
<organism evidence="1 2">
    <name type="scientific">Ilyodon furcidens</name>
    <name type="common">goldbreast splitfin</name>
    <dbReference type="NCBI Taxonomy" id="33524"/>
    <lineage>
        <taxon>Eukaryota</taxon>
        <taxon>Metazoa</taxon>
        <taxon>Chordata</taxon>
        <taxon>Craniata</taxon>
        <taxon>Vertebrata</taxon>
        <taxon>Euteleostomi</taxon>
        <taxon>Actinopterygii</taxon>
        <taxon>Neopterygii</taxon>
        <taxon>Teleostei</taxon>
        <taxon>Neoteleostei</taxon>
        <taxon>Acanthomorphata</taxon>
        <taxon>Ovalentaria</taxon>
        <taxon>Atherinomorphae</taxon>
        <taxon>Cyprinodontiformes</taxon>
        <taxon>Goodeidae</taxon>
        <taxon>Ilyodon</taxon>
    </lineage>
</organism>
<keyword evidence="2" id="KW-1185">Reference proteome</keyword>